<protein>
    <recommendedName>
        <fullName evidence="1">PB1 domain-containing protein</fullName>
    </recommendedName>
</protein>
<evidence type="ECO:0000313" key="15">
    <source>
        <dbReference type="EMBL" id="AFG52921.1"/>
    </source>
</evidence>
<evidence type="ECO:0000313" key="2">
    <source>
        <dbReference type="EMBL" id="AFG52908.1"/>
    </source>
</evidence>
<evidence type="ECO:0000313" key="6">
    <source>
        <dbReference type="EMBL" id="AFG52912.1"/>
    </source>
</evidence>
<dbReference type="Pfam" id="PF00564">
    <property type="entry name" value="PB1"/>
    <property type="match status" value="1"/>
</dbReference>
<evidence type="ECO:0000313" key="16">
    <source>
        <dbReference type="EMBL" id="AFG52922.1"/>
    </source>
</evidence>
<evidence type="ECO:0000313" key="13">
    <source>
        <dbReference type="EMBL" id="AFG52919.1"/>
    </source>
</evidence>
<dbReference type="EMBL" id="FJ099176">
    <property type="protein sequence ID" value="AFG52909.1"/>
    <property type="molecule type" value="Genomic_DNA"/>
</dbReference>
<dbReference type="SMART" id="SM00666">
    <property type="entry name" value="PB1"/>
    <property type="match status" value="1"/>
</dbReference>
<dbReference type="EMBL" id="FJ099174">
    <property type="protein sequence ID" value="AFG52917.1"/>
    <property type="molecule type" value="Genomic_DNA"/>
</dbReference>
<evidence type="ECO:0000313" key="12">
    <source>
        <dbReference type="EMBL" id="AFG52918.1"/>
    </source>
</evidence>
<dbReference type="EMBL" id="FJ099180">
    <property type="protein sequence ID" value="AFG52925.1"/>
    <property type="molecule type" value="Genomic_DNA"/>
</dbReference>
<accession>H9VT32</accession>
<feature type="non-terminal residue" evidence="19">
    <location>
        <position position="1"/>
    </location>
</feature>
<dbReference type="InterPro" id="IPR045012">
    <property type="entry name" value="NLP"/>
</dbReference>
<dbReference type="PANTHER" id="PTHR32002">
    <property type="entry name" value="PROTEIN NLP8"/>
    <property type="match status" value="1"/>
</dbReference>
<dbReference type="EMBL" id="FJ099170">
    <property type="protein sequence ID" value="AFG52920.1"/>
    <property type="molecule type" value="Genomic_DNA"/>
</dbReference>
<dbReference type="EMBL" id="FJ099168">
    <property type="protein sequence ID" value="AFG52919.1"/>
    <property type="molecule type" value="Genomic_DNA"/>
</dbReference>
<reference evidence="19" key="1">
    <citation type="submission" date="2008-08" db="EMBL/GenBank/DDBJ databases">
        <title>Nucleotide Diversity and Divergence in the Loblolly Pine Gene Space.</title>
        <authorList>
            <person name="Neale D.B."/>
            <person name="Wegrzyn J.L."/>
            <person name="Lee J.M."/>
            <person name="Eckert A.J."/>
            <person name="Liechty J.D."/>
            <person name="Stevens K.A."/>
            <person name="Langley C.H."/>
        </authorList>
    </citation>
    <scope>NUCLEOTIDE SEQUENCE</scope>
    <source>
        <strain evidence="9">2286</strain>
        <strain evidence="6">2287</strain>
        <strain evidence="18">2288</strain>
        <strain evidence="3">2289</strain>
        <strain evidence="8">2290</strain>
        <strain evidence="19">2291</strain>
        <strain evidence="11">2292</strain>
        <strain evidence="16">2293</strain>
        <strain evidence="14">2294</strain>
        <strain evidence="13">2295</strain>
        <strain evidence="17">2296</strain>
        <strain evidence="15">2297</strain>
        <strain evidence="5">2298</strain>
        <strain evidence="7">2299</strain>
        <strain evidence="12">2300</strain>
        <strain evidence="2">2301</strain>
        <strain evidence="4">2302</strain>
        <strain evidence="10">2303</strain>
        <tissue evidence="19">Megagametophyte</tissue>
    </source>
</reference>
<gene>
    <name evidence="19" type="ORF">2_6136_01</name>
</gene>
<evidence type="ECO:0000313" key="4">
    <source>
        <dbReference type="EMBL" id="AFG52910.1"/>
    </source>
</evidence>
<dbReference type="GO" id="GO:0003700">
    <property type="term" value="F:DNA-binding transcription factor activity"/>
    <property type="evidence" value="ECO:0007669"/>
    <property type="project" value="InterPro"/>
</dbReference>
<dbReference type="EMBL" id="FJ099184">
    <property type="protein sequence ID" value="AFG52922.1"/>
    <property type="molecule type" value="Genomic_DNA"/>
</dbReference>
<evidence type="ECO:0000313" key="5">
    <source>
        <dbReference type="EMBL" id="AFG52911.1"/>
    </source>
</evidence>
<evidence type="ECO:0000313" key="18">
    <source>
        <dbReference type="EMBL" id="AFG52924.1"/>
    </source>
</evidence>
<evidence type="ECO:0000313" key="17">
    <source>
        <dbReference type="EMBL" id="AFG52923.1"/>
    </source>
</evidence>
<dbReference type="AlphaFoldDB" id="H9VT32"/>
<evidence type="ECO:0000259" key="1">
    <source>
        <dbReference type="PROSITE" id="PS51745"/>
    </source>
</evidence>
<dbReference type="PANTHER" id="PTHR32002:SF41">
    <property type="entry name" value="PROTEIN NLP8"/>
    <property type="match status" value="1"/>
</dbReference>
<dbReference type="EMBL" id="FJ099178">
    <property type="protein sequence ID" value="AFG52916.1"/>
    <property type="molecule type" value="Genomic_DNA"/>
</dbReference>
<dbReference type="EMBL" id="FJ099182">
    <property type="protein sequence ID" value="AFG52924.1"/>
    <property type="molecule type" value="Genomic_DNA"/>
</dbReference>
<feature type="non-terminal residue" evidence="19">
    <location>
        <position position="133"/>
    </location>
</feature>
<evidence type="ECO:0000313" key="14">
    <source>
        <dbReference type="EMBL" id="AFG52920.1"/>
    </source>
</evidence>
<proteinExistence type="predicted"/>
<dbReference type="EMBL" id="FJ099175">
    <property type="protein sequence ID" value="AFG52908.1"/>
    <property type="molecule type" value="Genomic_DNA"/>
</dbReference>
<evidence type="ECO:0000313" key="10">
    <source>
        <dbReference type="EMBL" id="AFG52916.1"/>
    </source>
</evidence>
<sequence>SYCSSPRNGSSTLFSSDSVSPTWSVVDSPGRENCMEDESSKILVKATYKGDRIRFKLTFGFSFPELCEEIGKRYNVNPGTFQLKYLDDEEEWVLMTNDADLQECIDIMTSCDGHVIKLLIRDLVPYLGCSSGS</sequence>
<dbReference type="EMBL" id="FJ099167">
    <property type="protein sequence ID" value="AFG52918.1"/>
    <property type="molecule type" value="Genomic_DNA"/>
</dbReference>
<feature type="domain" description="PB1" evidence="1">
    <location>
        <begin position="41"/>
        <end position="123"/>
    </location>
</feature>
<dbReference type="EMBL" id="FJ099181">
    <property type="protein sequence ID" value="AFG52913.1"/>
    <property type="molecule type" value="Genomic_DNA"/>
</dbReference>
<dbReference type="EMBL" id="FJ099173">
    <property type="protein sequence ID" value="AFG52910.1"/>
    <property type="molecule type" value="Genomic_DNA"/>
</dbReference>
<dbReference type="EMBL" id="FJ099177">
    <property type="protein sequence ID" value="AFG52915.1"/>
    <property type="molecule type" value="Genomic_DNA"/>
</dbReference>
<dbReference type="EMBL" id="FJ099171">
    <property type="protein sequence ID" value="AFG52921.1"/>
    <property type="molecule type" value="Genomic_DNA"/>
</dbReference>
<dbReference type="EMBL" id="FJ099179">
    <property type="protein sequence ID" value="AFG52914.1"/>
    <property type="molecule type" value="Genomic_DNA"/>
</dbReference>
<dbReference type="EMBL" id="FJ099169">
    <property type="protein sequence ID" value="AFG52912.1"/>
    <property type="molecule type" value="Genomic_DNA"/>
</dbReference>
<dbReference type="SUPFAM" id="SSF54277">
    <property type="entry name" value="CAD &amp; PB1 domains"/>
    <property type="match status" value="1"/>
</dbReference>
<organism evidence="19">
    <name type="scientific">Pinus taeda</name>
    <name type="common">Loblolly pine</name>
    <dbReference type="NCBI Taxonomy" id="3352"/>
    <lineage>
        <taxon>Eukaryota</taxon>
        <taxon>Viridiplantae</taxon>
        <taxon>Streptophyta</taxon>
        <taxon>Embryophyta</taxon>
        <taxon>Tracheophyta</taxon>
        <taxon>Spermatophyta</taxon>
        <taxon>Pinopsida</taxon>
        <taxon>Pinidae</taxon>
        <taxon>Conifers I</taxon>
        <taxon>Pinales</taxon>
        <taxon>Pinaceae</taxon>
        <taxon>Pinus</taxon>
        <taxon>Pinus subgen. Pinus</taxon>
    </lineage>
</organism>
<dbReference type="EMBL" id="FJ099172">
    <property type="protein sequence ID" value="AFG52911.1"/>
    <property type="molecule type" value="Genomic_DNA"/>
</dbReference>
<dbReference type="InterPro" id="IPR000270">
    <property type="entry name" value="PB1_dom"/>
</dbReference>
<name>H9VT32_PINTA</name>
<evidence type="ECO:0000313" key="7">
    <source>
        <dbReference type="EMBL" id="AFG52913.1"/>
    </source>
</evidence>
<dbReference type="EMBL" id="FJ099183">
    <property type="protein sequence ID" value="AFG52923.1"/>
    <property type="molecule type" value="Genomic_DNA"/>
</dbReference>
<dbReference type="Gene3D" id="3.10.20.90">
    <property type="entry name" value="Phosphatidylinositol 3-kinase Catalytic Subunit, Chain A, domain 1"/>
    <property type="match status" value="1"/>
</dbReference>
<evidence type="ECO:0000313" key="9">
    <source>
        <dbReference type="EMBL" id="AFG52915.1"/>
    </source>
</evidence>
<evidence type="ECO:0000313" key="3">
    <source>
        <dbReference type="EMBL" id="AFG52909.1"/>
    </source>
</evidence>
<dbReference type="InterPro" id="IPR053793">
    <property type="entry name" value="PB1-like"/>
</dbReference>
<evidence type="ECO:0000313" key="8">
    <source>
        <dbReference type="EMBL" id="AFG52914.1"/>
    </source>
</evidence>
<evidence type="ECO:0000313" key="19">
    <source>
        <dbReference type="EMBL" id="AFG52925.1"/>
    </source>
</evidence>
<dbReference type="PROSITE" id="PS51745">
    <property type="entry name" value="PB1"/>
    <property type="match status" value="1"/>
</dbReference>
<evidence type="ECO:0000313" key="11">
    <source>
        <dbReference type="EMBL" id="AFG52917.1"/>
    </source>
</evidence>